<dbReference type="Proteomes" id="UP000515591">
    <property type="component" value="Chromosome"/>
</dbReference>
<dbReference type="STRING" id="319939.SAMN05216263_103240"/>
<dbReference type="Gene3D" id="3.40.630.30">
    <property type="match status" value="1"/>
</dbReference>
<dbReference type="EMBL" id="AP022213">
    <property type="protein sequence ID" value="BBT15798.1"/>
    <property type="molecule type" value="Genomic_DNA"/>
</dbReference>
<evidence type="ECO:0000313" key="2">
    <source>
        <dbReference type="Proteomes" id="UP000515591"/>
    </source>
</evidence>
<protein>
    <submittedName>
        <fullName evidence="1">Uncharacterized protein</fullName>
    </submittedName>
</protein>
<dbReference type="RefSeq" id="WP_074968393.1">
    <property type="nucleotide sequence ID" value="NZ_AP022213.1"/>
</dbReference>
<reference evidence="1 2" key="1">
    <citation type="submission" date="2019-12" db="EMBL/GenBank/DDBJ databases">
        <title>complete genome sequences of Pseudomonas otitidis str. WP8-S17-CRE-03 isolated from wastewater treatment plant effluent.</title>
        <authorList>
            <person name="Sekizuka T."/>
            <person name="Itokawa K."/>
            <person name="Yatsu K."/>
            <person name="Inamine Y."/>
            <person name="Kuroda M."/>
        </authorList>
    </citation>
    <scope>NUCLEOTIDE SEQUENCE [LARGE SCALE GENOMIC DNA]</scope>
    <source>
        <strain evidence="1 2">WP8-S17-CRE-03</strain>
    </source>
</reference>
<organism evidence="1 2">
    <name type="scientific">Metapseudomonas otitidis</name>
    <dbReference type="NCBI Taxonomy" id="319939"/>
    <lineage>
        <taxon>Bacteria</taxon>
        <taxon>Pseudomonadati</taxon>
        <taxon>Pseudomonadota</taxon>
        <taxon>Gammaproteobacteria</taxon>
        <taxon>Pseudomonadales</taxon>
        <taxon>Pseudomonadaceae</taxon>
        <taxon>Metapseudomonas</taxon>
    </lineage>
</organism>
<proteinExistence type="predicted"/>
<dbReference type="AlphaFoldDB" id="A0A1I0T8X1"/>
<dbReference type="InterPro" id="IPR016181">
    <property type="entry name" value="Acyl_CoA_acyltransferase"/>
</dbReference>
<accession>A0A1I0T8X1</accession>
<dbReference type="SUPFAM" id="SSF55729">
    <property type="entry name" value="Acyl-CoA N-acyltransferases (Nat)"/>
    <property type="match status" value="1"/>
</dbReference>
<name>A0A1I0T8X1_9GAMM</name>
<gene>
    <name evidence="1" type="ORF">WP8S17C03_18470</name>
</gene>
<evidence type="ECO:0000313" key="1">
    <source>
        <dbReference type="EMBL" id="BBT15798.1"/>
    </source>
</evidence>
<dbReference type="PROSITE" id="PS51186">
    <property type="entry name" value="GNAT"/>
    <property type="match status" value="1"/>
</dbReference>
<dbReference type="Pfam" id="PF00583">
    <property type="entry name" value="Acetyltransf_1"/>
    <property type="match status" value="1"/>
</dbReference>
<sequence>MRDLPPFSAPVVELVQTGPDQADLIRNLYQFYAYESSDWEQEDVEADGRFYLHEEHLVRYWQEPDWSANLLLVDGFIAGFLLVEASELPGMDALELADLFILKKYRRQGLGRALVSQVLTSGERDWLVRFYQDDATALAFWQAVLQDLPRAVQQLELADEPLLLNYRVVQATH</sequence>
<dbReference type="GO" id="GO:0016747">
    <property type="term" value="F:acyltransferase activity, transferring groups other than amino-acyl groups"/>
    <property type="evidence" value="ECO:0007669"/>
    <property type="project" value="InterPro"/>
</dbReference>
<dbReference type="InterPro" id="IPR000182">
    <property type="entry name" value="GNAT_dom"/>
</dbReference>
<dbReference type="CDD" id="cd04301">
    <property type="entry name" value="NAT_SF"/>
    <property type="match status" value="1"/>
</dbReference>